<dbReference type="InParanoid" id="B4CXU2"/>
<protein>
    <submittedName>
        <fullName evidence="1">Uncharacterized protein</fullName>
    </submittedName>
</protein>
<comment type="caution">
    <text evidence="1">The sequence shown here is derived from an EMBL/GenBank/DDBJ whole genome shotgun (WGS) entry which is preliminary data.</text>
</comment>
<accession>B4CXU2</accession>
<evidence type="ECO:0000313" key="2">
    <source>
        <dbReference type="Proteomes" id="UP000005824"/>
    </source>
</evidence>
<sequence length="55" mass="6009" precursor="true">MIRHPFYIALCVFAVIYLGYANARGWSFWSGLARPFSSSGGGGSRGGYYGGFNHK</sequence>
<dbReference type="RefSeq" id="WP_006978709.1">
    <property type="nucleotide sequence ID" value="NZ_ABVL01000003.1"/>
</dbReference>
<organism evidence="1 2">
    <name type="scientific">Chthoniobacter flavus Ellin428</name>
    <dbReference type="NCBI Taxonomy" id="497964"/>
    <lineage>
        <taxon>Bacteria</taxon>
        <taxon>Pseudomonadati</taxon>
        <taxon>Verrucomicrobiota</taxon>
        <taxon>Spartobacteria</taxon>
        <taxon>Chthoniobacterales</taxon>
        <taxon>Chthoniobacteraceae</taxon>
        <taxon>Chthoniobacter</taxon>
    </lineage>
</organism>
<dbReference type="STRING" id="497964.CfE428DRAFT_1383"/>
<dbReference type="AlphaFoldDB" id="B4CXU2"/>
<dbReference type="EMBL" id="ABVL01000003">
    <property type="protein sequence ID" value="EDY21090.1"/>
    <property type="molecule type" value="Genomic_DNA"/>
</dbReference>
<name>B4CXU2_9BACT</name>
<gene>
    <name evidence="1" type="ORF">CfE428DRAFT_1383</name>
</gene>
<evidence type="ECO:0000313" key="1">
    <source>
        <dbReference type="EMBL" id="EDY21090.1"/>
    </source>
</evidence>
<keyword evidence="2" id="KW-1185">Reference proteome</keyword>
<proteinExistence type="predicted"/>
<reference evidence="1 2" key="1">
    <citation type="journal article" date="2011" name="J. Bacteriol.">
        <title>Genome sequence of Chthoniobacter flavus Ellin428, an aerobic heterotrophic soil bacterium.</title>
        <authorList>
            <person name="Kant R."/>
            <person name="van Passel M.W."/>
            <person name="Palva A."/>
            <person name="Lucas S."/>
            <person name="Lapidus A."/>
            <person name="Glavina Del Rio T."/>
            <person name="Dalin E."/>
            <person name="Tice H."/>
            <person name="Bruce D."/>
            <person name="Goodwin L."/>
            <person name="Pitluck S."/>
            <person name="Larimer F.W."/>
            <person name="Land M.L."/>
            <person name="Hauser L."/>
            <person name="Sangwan P."/>
            <person name="de Vos W.M."/>
            <person name="Janssen P.H."/>
            <person name="Smidt H."/>
        </authorList>
    </citation>
    <scope>NUCLEOTIDE SEQUENCE [LARGE SCALE GENOMIC DNA]</scope>
    <source>
        <strain evidence="1 2">Ellin428</strain>
    </source>
</reference>
<dbReference type="Proteomes" id="UP000005824">
    <property type="component" value="Unassembled WGS sequence"/>
</dbReference>